<evidence type="ECO:0000313" key="1">
    <source>
        <dbReference type="EMBL" id="KAK3604693.1"/>
    </source>
</evidence>
<comment type="caution">
    <text evidence="1">The sequence shown here is derived from an EMBL/GenBank/DDBJ whole genome shotgun (WGS) entry which is preliminary data.</text>
</comment>
<reference evidence="1" key="2">
    <citation type="journal article" date="2021" name="Genome Biol. Evol.">
        <title>Developing a high-quality reference genome for a parasitic bivalve with doubly uniparental inheritance (Bivalvia: Unionida).</title>
        <authorList>
            <person name="Smith C.H."/>
        </authorList>
    </citation>
    <scope>NUCLEOTIDE SEQUENCE</scope>
    <source>
        <strain evidence="1">CHS0354</strain>
        <tissue evidence="1">Mantle</tissue>
    </source>
</reference>
<sequence>MDRKIIALSNLCIYTNAPRSRETIFNHHVDKCCKQERLRQEKKNTEIPPTLYPMVSLTQTSEHRKRAGVTYWWCSVNSKKMRCPATITQSENCYERGKHRHVHSIDPGIVLKVKVSSEISCMSTKSCVSFSGDGATILLVEHIAPAFARIKEQSVEIPQLYIWVDYVESTWVTHTTFPDES</sequence>
<dbReference type="Proteomes" id="UP001195483">
    <property type="component" value="Unassembled WGS sequence"/>
</dbReference>
<accession>A0AAE0W783</accession>
<dbReference type="EMBL" id="JAEAOA010000549">
    <property type="protein sequence ID" value="KAK3604693.1"/>
    <property type="molecule type" value="Genomic_DNA"/>
</dbReference>
<keyword evidence="2" id="KW-1185">Reference proteome</keyword>
<dbReference type="AlphaFoldDB" id="A0AAE0W783"/>
<protein>
    <recommendedName>
        <fullName evidence="3">FLYWCH-type domain-containing protein</fullName>
    </recommendedName>
</protein>
<reference evidence="1" key="1">
    <citation type="journal article" date="2021" name="Genome Biol. Evol.">
        <title>A High-Quality Reference Genome for a Parasitic Bivalve with Doubly Uniparental Inheritance (Bivalvia: Unionida).</title>
        <authorList>
            <person name="Smith C.H."/>
        </authorList>
    </citation>
    <scope>NUCLEOTIDE SEQUENCE</scope>
    <source>
        <strain evidence="1">CHS0354</strain>
    </source>
</reference>
<gene>
    <name evidence="1" type="ORF">CHS0354_008246</name>
</gene>
<evidence type="ECO:0000313" key="2">
    <source>
        <dbReference type="Proteomes" id="UP001195483"/>
    </source>
</evidence>
<organism evidence="1 2">
    <name type="scientific">Potamilus streckersoni</name>
    <dbReference type="NCBI Taxonomy" id="2493646"/>
    <lineage>
        <taxon>Eukaryota</taxon>
        <taxon>Metazoa</taxon>
        <taxon>Spiralia</taxon>
        <taxon>Lophotrochozoa</taxon>
        <taxon>Mollusca</taxon>
        <taxon>Bivalvia</taxon>
        <taxon>Autobranchia</taxon>
        <taxon>Heteroconchia</taxon>
        <taxon>Palaeoheterodonta</taxon>
        <taxon>Unionida</taxon>
        <taxon>Unionoidea</taxon>
        <taxon>Unionidae</taxon>
        <taxon>Ambleminae</taxon>
        <taxon>Lampsilini</taxon>
        <taxon>Potamilus</taxon>
    </lineage>
</organism>
<name>A0AAE0W783_9BIVA</name>
<proteinExistence type="predicted"/>
<reference evidence="1" key="3">
    <citation type="submission" date="2023-05" db="EMBL/GenBank/DDBJ databases">
        <authorList>
            <person name="Smith C.H."/>
        </authorList>
    </citation>
    <scope>NUCLEOTIDE SEQUENCE</scope>
    <source>
        <strain evidence="1">CHS0354</strain>
        <tissue evidence="1">Mantle</tissue>
    </source>
</reference>
<evidence type="ECO:0008006" key="3">
    <source>
        <dbReference type="Google" id="ProtNLM"/>
    </source>
</evidence>